<reference evidence="3" key="1">
    <citation type="journal article" date="2017" name="Plant J.">
        <title>The pomegranate (Punica granatum L.) genome and the genomics of punicalagin biosynthesis.</title>
        <authorList>
            <person name="Qin G."/>
            <person name="Xu C."/>
            <person name="Ming R."/>
            <person name="Tang H."/>
            <person name="Guyot R."/>
            <person name="Kramer E.M."/>
            <person name="Hu Y."/>
            <person name="Yi X."/>
            <person name="Qi Y."/>
            <person name="Xu X."/>
            <person name="Gao Z."/>
            <person name="Pan H."/>
            <person name="Jian J."/>
            <person name="Tian Y."/>
            <person name="Yue Z."/>
            <person name="Xu Y."/>
        </authorList>
    </citation>
    <scope>NUCLEOTIDE SEQUENCE [LARGE SCALE GENOMIC DNA]</scope>
    <source>
        <strain evidence="3">cv. Dabenzi</strain>
    </source>
</reference>
<dbReference type="Pfam" id="PF15306">
    <property type="entry name" value="LIN37"/>
    <property type="match status" value="1"/>
</dbReference>
<feature type="region of interest" description="Disordered" evidence="1">
    <location>
        <begin position="1"/>
        <end position="64"/>
    </location>
</feature>
<evidence type="ECO:0000313" key="2">
    <source>
        <dbReference type="EMBL" id="OWM86086.1"/>
    </source>
</evidence>
<dbReference type="PANTHER" id="PTHR37173">
    <property type="entry name" value="HYDROXYPROLINE-RICH GLYCOPROTEIN FAMILY PROTEIN"/>
    <property type="match status" value="1"/>
</dbReference>
<feature type="compositionally biased region" description="Low complexity" evidence="1">
    <location>
        <begin position="22"/>
        <end position="42"/>
    </location>
</feature>
<feature type="compositionally biased region" description="Pro residues" evidence="1">
    <location>
        <begin position="1"/>
        <end position="11"/>
    </location>
</feature>
<feature type="compositionally biased region" description="Low complexity" evidence="1">
    <location>
        <begin position="136"/>
        <end position="146"/>
    </location>
</feature>
<comment type="caution">
    <text evidence="2">The sequence shown here is derived from an EMBL/GenBank/DDBJ whole genome shotgun (WGS) entry which is preliminary data.</text>
</comment>
<accession>A0A218XN41</accession>
<feature type="region of interest" description="Disordered" evidence="1">
    <location>
        <begin position="108"/>
        <end position="168"/>
    </location>
</feature>
<sequence>MSLPQHPPDPGLTPSNTIVTMSASSAPAPAPTTPFVAPPSTSNMTAPAARSLPSFLPNPNPLQPQQQILFSIPIRPKASPQGIPYPVASSGRGFMPHKPLATSDHAVTIANPNPHARPVPAFSPSHHLLRPPQPAPSAALPPSAHPKVTPSPTQTSKSAANGFKDPRDRAKDDTLIVVRDRKVRLSDGDSLYGLGRSWLRNGYPEEQMGWQLQYGDFAKTLPRPQPMTMADSHSVKEEEVDEDEIKVDAGTISISEENVEDLSTKDLLKGHIKRAKRVRMRAKEERMKRISRFRTRIRLLLPPPEVEQFRSDSLSGN</sequence>
<evidence type="ECO:0000256" key="1">
    <source>
        <dbReference type="SAM" id="MobiDB-lite"/>
    </source>
</evidence>
<dbReference type="GO" id="GO:0017053">
    <property type="term" value="C:transcription repressor complex"/>
    <property type="evidence" value="ECO:0007669"/>
    <property type="project" value="InterPro"/>
</dbReference>
<proteinExistence type="predicted"/>
<dbReference type="Proteomes" id="UP000197138">
    <property type="component" value="Unassembled WGS sequence"/>
</dbReference>
<gene>
    <name evidence="2" type="ORF">CDL15_Pgr010910</name>
</gene>
<name>A0A218XN41_PUNGR</name>
<dbReference type="PANTHER" id="PTHR37173:SF1">
    <property type="entry name" value="PROLINE-RICH FAMILY PROTEIN"/>
    <property type="match status" value="1"/>
</dbReference>
<feature type="compositionally biased region" description="Polar residues" evidence="1">
    <location>
        <begin position="150"/>
        <end position="159"/>
    </location>
</feature>
<dbReference type="InterPro" id="IPR028226">
    <property type="entry name" value="LIN37"/>
</dbReference>
<organism evidence="2 3">
    <name type="scientific">Punica granatum</name>
    <name type="common">Pomegranate</name>
    <dbReference type="NCBI Taxonomy" id="22663"/>
    <lineage>
        <taxon>Eukaryota</taxon>
        <taxon>Viridiplantae</taxon>
        <taxon>Streptophyta</taxon>
        <taxon>Embryophyta</taxon>
        <taxon>Tracheophyta</taxon>
        <taxon>Spermatophyta</taxon>
        <taxon>Magnoliopsida</taxon>
        <taxon>eudicotyledons</taxon>
        <taxon>Gunneridae</taxon>
        <taxon>Pentapetalae</taxon>
        <taxon>rosids</taxon>
        <taxon>malvids</taxon>
        <taxon>Myrtales</taxon>
        <taxon>Lythraceae</taxon>
        <taxon>Punica</taxon>
    </lineage>
</organism>
<protein>
    <submittedName>
        <fullName evidence="2">Uncharacterized protein</fullName>
    </submittedName>
</protein>
<evidence type="ECO:0000313" key="3">
    <source>
        <dbReference type="Proteomes" id="UP000197138"/>
    </source>
</evidence>
<dbReference type="EMBL" id="MTKT01001090">
    <property type="protein sequence ID" value="OWM86086.1"/>
    <property type="molecule type" value="Genomic_DNA"/>
</dbReference>
<dbReference type="AlphaFoldDB" id="A0A218XN41"/>